<dbReference type="RefSeq" id="WP_097007363.1">
    <property type="nucleotide sequence ID" value="NZ_OBEJ01000001.1"/>
</dbReference>
<evidence type="ECO:0008006" key="4">
    <source>
        <dbReference type="Google" id="ProtNLM"/>
    </source>
</evidence>
<feature type="compositionally biased region" description="Basic and acidic residues" evidence="1">
    <location>
        <begin position="301"/>
        <end position="319"/>
    </location>
</feature>
<protein>
    <recommendedName>
        <fullName evidence="4">DUF2797 domain-containing protein</fullName>
    </recommendedName>
</protein>
<evidence type="ECO:0000256" key="1">
    <source>
        <dbReference type="SAM" id="MobiDB-lite"/>
    </source>
</evidence>
<reference evidence="2 3" key="1">
    <citation type="submission" date="2017-09" db="EMBL/GenBank/DDBJ databases">
        <authorList>
            <person name="Ehlers B."/>
            <person name="Leendertz F.H."/>
        </authorList>
    </citation>
    <scope>NUCLEOTIDE SEQUENCE [LARGE SCALE GENOMIC DNA]</scope>
    <source>
        <strain evidence="2 3">DSM 27208</strain>
    </source>
</reference>
<evidence type="ECO:0000313" key="3">
    <source>
        <dbReference type="Proteomes" id="UP000219453"/>
    </source>
</evidence>
<name>A0A285N2N1_NATPI</name>
<feature type="region of interest" description="Disordered" evidence="1">
    <location>
        <begin position="299"/>
        <end position="331"/>
    </location>
</feature>
<proteinExistence type="predicted"/>
<keyword evidence="3" id="KW-1185">Reference proteome</keyword>
<organism evidence="2 3">
    <name type="scientific">Natronoarchaeum philippinense</name>
    <dbReference type="NCBI Taxonomy" id="558529"/>
    <lineage>
        <taxon>Archaea</taxon>
        <taxon>Methanobacteriati</taxon>
        <taxon>Methanobacteriota</taxon>
        <taxon>Stenosarchaea group</taxon>
        <taxon>Halobacteria</taxon>
        <taxon>Halobacteriales</taxon>
        <taxon>Natronoarchaeaceae</taxon>
    </lineage>
</organism>
<dbReference type="Proteomes" id="UP000219453">
    <property type="component" value="Unassembled WGS sequence"/>
</dbReference>
<sequence>MQNKQETFASFSSPRVAADAASITGVIDFVSWYNDEPALKFAQPDVPIHQRPDLPLSELVGTEIRVTISEEQYCTLCGEPTETSPCPDCAGEPPHATCVMHPATHCEYKACPYPDYKQRSCSHTHLVYLAATDRIKVGISRESRARCRWAEQGASHAIPIARAPNRKAAGIIEKAIGEEWPQRRRHEWYQPMENSVDQLTDDALATAALIPEKLQPCYFWADSDRQDVRDAVVDVPSIEAPALDQRLTTNQYSLSAGESREGRVLGIRGGLLATDSFVANLKGHSSHVLTIETDDPFFEETDLRIQPNEEDHSQEREQPSEYIPATKEGAA</sequence>
<evidence type="ECO:0000313" key="2">
    <source>
        <dbReference type="EMBL" id="SNZ03578.1"/>
    </source>
</evidence>
<accession>A0A285N2N1</accession>
<dbReference type="AlphaFoldDB" id="A0A285N2N1"/>
<dbReference type="Pfam" id="PF10977">
    <property type="entry name" value="DUF2797"/>
    <property type="match status" value="1"/>
</dbReference>
<dbReference type="OrthoDB" id="197044at2157"/>
<gene>
    <name evidence="2" type="ORF">SAMN06269185_0313</name>
</gene>
<dbReference type="EMBL" id="OBEJ01000001">
    <property type="protein sequence ID" value="SNZ03578.1"/>
    <property type="molecule type" value="Genomic_DNA"/>
</dbReference>
<dbReference type="InterPro" id="IPR021246">
    <property type="entry name" value="DUF2797"/>
</dbReference>